<dbReference type="PROSITE" id="PS51819">
    <property type="entry name" value="VOC"/>
    <property type="match status" value="2"/>
</dbReference>
<dbReference type="SUPFAM" id="SSF54593">
    <property type="entry name" value="Glyoxalase/Bleomycin resistance protein/Dihydroxybiphenyl dioxygenase"/>
    <property type="match status" value="2"/>
</dbReference>
<dbReference type="PANTHER" id="PTHR33993:SF10">
    <property type="entry name" value="CONSERVED PROTEIN"/>
    <property type="match status" value="1"/>
</dbReference>
<dbReference type="Pfam" id="PF18029">
    <property type="entry name" value="Glyoxalase_6"/>
    <property type="match status" value="1"/>
</dbReference>
<dbReference type="EMBL" id="JBIBSM010000003">
    <property type="protein sequence ID" value="MFF8275944.1"/>
    <property type="molecule type" value="Genomic_DNA"/>
</dbReference>
<dbReference type="InterPro" id="IPR004360">
    <property type="entry name" value="Glyas_Fos-R_dOase_dom"/>
</dbReference>
<organism evidence="2 3">
    <name type="scientific">Streptomyces lateritius</name>
    <dbReference type="NCBI Taxonomy" id="67313"/>
    <lineage>
        <taxon>Bacteria</taxon>
        <taxon>Bacillati</taxon>
        <taxon>Actinomycetota</taxon>
        <taxon>Actinomycetes</taxon>
        <taxon>Kitasatosporales</taxon>
        <taxon>Streptomycetaceae</taxon>
        <taxon>Streptomyces</taxon>
    </lineage>
</organism>
<accession>A0ABW6Y815</accession>
<dbReference type="PANTHER" id="PTHR33993">
    <property type="entry name" value="GLYOXALASE-RELATED"/>
    <property type="match status" value="1"/>
</dbReference>
<evidence type="ECO:0000259" key="1">
    <source>
        <dbReference type="PROSITE" id="PS51819"/>
    </source>
</evidence>
<dbReference type="InterPro" id="IPR052164">
    <property type="entry name" value="Anthracycline_SecMetBiosynth"/>
</dbReference>
<protein>
    <submittedName>
        <fullName evidence="2">VOC family protein</fullName>
    </submittedName>
</protein>
<feature type="domain" description="VOC" evidence="1">
    <location>
        <begin position="14"/>
        <end position="126"/>
    </location>
</feature>
<keyword evidence="3" id="KW-1185">Reference proteome</keyword>
<dbReference type="CDD" id="cd07247">
    <property type="entry name" value="SgaA_N_like"/>
    <property type="match status" value="1"/>
</dbReference>
<dbReference type="InterPro" id="IPR037523">
    <property type="entry name" value="VOC_core"/>
</dbReference>
<feature type="domain" description="VOC" evidence="1">
    <location>
        <begin position="139"/>
        <end position="260"/>
    </location>
</feature>
<dbReference type="InterPro" id="IPR041581">
    <property type="entry name" value="Glyoxalase_6"/>
</dbReference>
<proteinExistence type="predicted"/>
<dbReference type="InterPro" id="IPR029068">
    <property type="entry name" value="Glyas_Bleomycin-R_OHBP_Dase"/>
</dbReference>
<evidence type="ECO:0000313" key="2">
    <source>
        <dbReference type="EMBL" id="MFF8275944.1"/>
    </source>
</evidence>
<dbReference type="RefSeq" id="WP_391933536.1">
    <property type="nucleotide sequence ID" value="NZ_JBIBSM010000003.1"/>
</dbReference>
<name>A0ABW6Y815_9ACTN</name>
<sequence length="261" mass="27784">MKVVSTSSHAMFGAPCWVSLMTRDLRAAESFYGAVFGWEFRPTKLGEEFSVAFHDGAPVAGIGALAPRLAVAVAWTPYFAVDDADVAAARIRERSATVAVGPLRFGTGRAALASDREGAVFGIWEGRVIPDWSVGKGGAPAWLELRTRNAFDAAIFYAEVLEWAGERPGCCEVSYEDDHVVLSHAGVTVARLVGGAVEAAPDPQVRPRWHVHFRVPDVDKAVETAVRLGGTPASAPHPSEDGRCATLRDPDGGLFTVADGQ</sequence>
<evidence type="ECO:0000313" key="3">
    <source>
        <dbReference type="Proteomes" id="UP001603013"/>
    </source>
</evidence>
<gene>
    <name evidence="2" type="ORF">ACF05T_07490</name>
</gene>
<dbReference type="Proteomes" id="UP001603013">
    <property type="component" value="Unassembled WGS sequence"/>
</dbReference>
<dbReference type="Gene3D" id="3.10.180.10">
    <property type="entry name" value="2,3-Dihydroxybiphenyl 1,2-Dioxygenase, domain 1"/>
    <property type="match status" value="2"/>
</dbReference>
<comment type="caution">
    <text evidence="2">The sequence shown here is derived from an EMBL/GenBank/DDBJ whole genome shotgun (WGS) entry which is preliminary data.</text>
</comment>
<dbReference type="Pfam" id="PF00903">
    <property type="entry name" value="Glyoxalase"/>
    <property type="match status" value="1"/>
</dbReference>
<reference evidence="2 3" key="1">
    <citation type="submission" date="2024-10" db="EMBL/GenBank/DDBJ databases">
        <title>The Natural Products Discovery Center: Release of the First 8490 Sequenced Strains for Exploring Actinobacteria Biosynthetic Diversity.</title>
        <authorList>
            <person name="Kalkreuter E."/>
            <person name="Kautsar S.A."/>
            <person name="Yang D."/>
            <person name="Bader C.D."/>
            <person name="Teijaro C.N."/>
            <person name="Fluegel L."/>
            <person name="Davis C.M."/>
            <person name="Simpson J.R."/>
            <person name="Lauterbach L."/>
            <person name="Steele A.D."/>
            <person name="Gui C."/>
            <person name="Meng S."/>
            <person name="Li G."/>
            <person name="Viehrig K."/>
            <person name="Ye F."/>
            <person name="Su P."/>
            <person name="Kiefer A.F."/>
            <person name="Nichols A."/>
            <person name="Cepeda A.J."/>
            <person name="Yan W."/>
            <person name="Fan B."/>
            <person name="Jiang Y."/>
            <person name="Adhikari A."/>
            <person name="Zheng C.-J."/>
            <person name="Schuster L."/>
            <person name="Cowan T.M."/>
            <person name="Smanski M.J."/>
            <person name="Chevrette M.G."/>
            <person name="De Carvalho L.P.S."/>
            <person name="Shen B."/>
        </authorList>
    </citation>
    <scope>NUCLEOTIDE SEQUENCE [LARGE SCALE GENOMIC DNA]</scope>
    <source>
        <strain evidence="2 3">NPDC015755</strain>
    </source>
</reference>